<dbReference type="OrthoDB" id="288864at2"/>
<organism evidence="5 6">
    <name type="scientific">Poriferisphaera corsica</name>
    <dbReference type="NCBI Taxonomy" id="2528020"/>
    <lineage>
        <taxon>Bacteria</taxon>
        <taxon>Pseudomonadati</taxon>
        <taxon>Planctomycetota</taxon>
        <taxon>Phycisphaerae</taxon>
        <taxon>Phycisphaerales</taxon>
        <taxon>Phycisphaeraceae</taxon>
        <taxon>Poriferisphaera</taxon>
    </lineage>
</organism>
<dbReference type="InterPro" id="IPR031107">
    <property type="entry name" value="Small_HSP"/>
</dbReference>
<accession>A0A517YWX6</accession>
<dbReference type="PANTHER" id="PTHR11527">
    <property type="entry name" value="HEAT-SHOCK PROTEIN 20 FAMILY MEMBER"/>
    <property type="match status" value="1"/>
</dbReference>
<dbReference type="InterPro" id="IPR002068">
    <property type="entry name" value="A-crystallin/Hsp20_dom"/>
</dbReference>
<dbReference type="KEGG" id="pcor:KS4_28120"/>
<dbReference type="SUPFAM" id="SSF49764">
    <property type="entry name" value="HSP20-like chaperones"/>
    <property type="match status" value="1"/>
</dbReference>
<sequence length="139" mass="16412">MLPSIRRTWETPLDTLNRELNRLFGDEHDKPMCFPVDIYEKDNEIVIEAELPGFKRDEIEVTTEQNTLTIKAEHNEEKHEDSDKNKHHISERRYQTLSRSFDFPSTVNSSKVEAHYERGILTLKLPKRGEVHARKIEVK</sequence>
<evidence type="ECO:0000259" key="4">
    <source>
        <dbReference type="PROSITE" id="PS01031"/>
    </source>
</evidence>
<evidence type="ECO:0000256" key="3">
    <source>
        <dbReference type="SAM" id="MobiDB-lite"/>
    </source>
</evidence>
<dbReference type="Proteomes" id="UP000317369">
    <property type="component" value="Chromosome"/>
</dbReference>
<keyword evidence="6" id="KW-1185">Reference proteome</keyword>
<dbReference type="CDD" id="cd06464">
    <property type="entry name" value="ACD_sHsps-like"/>
    <property type="match status" value="1"/>
</dbReference>
<dbReference type="Pfam" id="PF00011">
    <property type="entry name" value="HSP20"/>
    <property type="match status" value="1"/>
</dbReference>
<protein>
    <submittedName>
        <fullName evidence="5">18 kDa heat shock protein</fullName>
    </submittedName>
</protein>
<reference evidence="5 6" key="1">
    <citation type="submission" date="2019-02" db="EMBL/GenBank/DDBJ databases">
        <title>Deep-cultivation of Planctomycetes and their phenomic and genomic characterization uncovers novel biology.</title>
        <authorList>
            <person name="Wiegand S."/>
            <person name="Jogler M."/>
            <person name="Boedeker C."/>
            <person name="Pinto D."/>
            <person name="Vollmers J."/>
            <person name="Rivas-Marin E."/>
            <person name="Kohn T."/>
            <person name="Peeters S.H."/>
            <person name="Heuer A."/>
            <person name="Rast P."/>
            <person name="Oberbeckmann S."/>
            <person name="Bunk B."/>
            <person name="Jeske O."/>
            <person name="Meyerdierks A."/>
            <person name="Storesund J.E."/>
            <person name="Kallscheuer N."/>
            <person name="Luecker S."/>
            <person name="Lage O.M."/>
            <person name="Pohl T."/>
            <person name="Merkel B.J."/>
            <person name="Hornburger P."/>
            <person name="Mueller R.-W."/>
            <person name="Bruemmer F."/>
            <person name="Labrenz M."/>
            <person name="Spormann A.M."/>
            <person name="Op den Camp H."/>
            <person name="Overmann J."/>
            <person name="Amann R."/>
            <person name="Jetten M.S.M."/>
            <person name="Mascher T."/>
            <person name="Medema M.H."/>
            <person name="Devos D.P."/>
            <person name="Kaster A.-K."/>
            <person name="Ovreas L."/>
            <person name="Rohde M."/>
            <person name="Galperin M.Y."/>
            <person name="Jogler C."/>
        </authorList>
    </citation>
    <scope>NUCLEOTIDE SEQUENCE [LARGE SCALE GENOMIC DNA]</scope>
    <source>
        <strain evidence="5 6">KS4</strain>
    </source>
</reference>
<feature type="domain" description="SHSP" evidence="4">
    <location>
        <begin position="27"/>
        <end position="139"/>
    </location>
</feature>
<dbReference type="AlphaFoldDB" id="A0A517YWX6"/>
<dbReference type="InterPro" id="IPR008978">
    <property type="entry name" value="HSP20-like_chaperone"/>
</dbReference>
<dbReference type="Gene3D" id="2.60.40.790">
    <property type="match status" value="1"/>
</dbReference>
<keyword evidence="5" id="KW-0346">Stress response</keyword>
<evidence type="ECO:0000256" key="1">
    <source>
        <dbReference type="PROSITE-ProRule" id="PRU00285"/>
    </source>
</evidence>
<dbReference type="EMBL" id="CP036425">
    <property type="protein sequence ID" value="QDU34738.1"/>
    <property type="molecule type" value="Genomic_DNA"/>
</dbReference>
<feature type="region of interest" description="Disordered" evidence="3">
    <location>
        <begin position="65"/>
        <end position="91"/>
    </location>
</feature>
<evidence type="ECO:0000256" key="2">
    <source>
        <dbReference type="RuleBase" id="RU003616"/>
    </source>
</evidence>
<dbReference type="PROSITE" id="PS01031">
    <property type="entry name" value="SHSP"/>
    <property type="match status" value="1"/>
</dbReference>
<name>A0A517YWX6_9BACT</name>
<gene>
    <name evidence="5" type="ORF">KS4_28120</name>
</gene>
<proteinExistence type="inferred from homology"/>
<comment type="similarity">
    <text evidence="1 2">Belongs to the small heat shock protein (HSP20) family.</text>
</comment>
<evidence type="ECO:0000313" key="5">
    <source>
        <dbReference type="EMBL" id="QDU34738.1"/>
    </source>
</evidence>
<dbReference type="RefSeq" id="WP_145078999.1">
    <property type="nucleotide sequence ID" value="NZ_CP036425.1"/>
</dbReference>
<feature type="compositionally biased region" description="Basic and acidic residues" evidence="3">
    <location>
        <begin position="71"/>
        <end position="84"/>
    </location>
</feature>
<evidence type="ECO:0000313" key="6">
    <source>
        <dbReference type="Proteomes" id="UP000317369"/>
    </source>
</evidence>